<evidence type="ECO:0000313" key="3">
    <source>
        <dbReference type="Proteomes" id="UP000494172"/>
    </source>
</evidence>
<dbReference type="RefSeq" id="WP_059237511.1">
    <property type="nucleotide sequence ID" value="NZ_CABVPX010000011.1"/>
</dbReference>
<dbReference type="Proteomes" id="UP000494172">
    <property type="component" value="Unassembled WGS sequence"/>
</dbReference>
<gene>
    <name evidence="1" type="ORF">BAR24066_03040</name>
    <name evidence="2" type="ORF">OHZ10_22185</name>
</gene>
<name>A0A9Q9UQZ7_9BURK</name>
<reference evidence="1 3" key="1">
    <citation type="submission" date="2019-09" db="EMBL/GenBank/DDBJ databases">
        <authorList>
            <person name="Depoorter E."/>
        </authorList>
    </citation>
    <scope>NUCLEOTIDE SEQUENCE [LARGE SCALE GENOMIC DNA]</scope>
    <source>
        <strain evidence="1">LMG 24066</strain>
    </source>
</reference>
<evidence type="ECO:0000313" key="1">
    <source>
        <dbReference type="EMBL" id="VWB65377.1"/>
    </source>
</evidence>
<evidence type="ECO:0000313" key="2">
    <source>
        <dbReference type="EMBL" id="XAE52246.1"/>
    </source>
</evidence>
<protein>
    <submittedName>
        <fullName evidence="1">Uncharacterized protein</fullName>
    </submittedName>
</protein>
<proteinExistence type="predicted"/>
<dbReference type="EMBL" id="CP109822">
    <property type="protein sequence ID" value="XAE52246.1"/>
    <property type="molecule type" value="Genomic_DNA"/>
</dbReference>
<dbReference type="Proteomes" id="UP001448498">
    <property type="component" value="Chromosome 3"/>
</dbReference>
<reference evidence="2 4" key="2">
    <citation type="submission" date="2022-10" db="EMBL/GenBank/DDBJ databases">
        <title>Genomic of Burkholderia cepacia PN-1.</title>
        <authorList>
            <person name="Yang Y."/>
            <person name="Guan H."/>
            <person name="Huang J."/>
        </authorList>
    </citation>
    <scope>NUCLEOTIDE SEQUENCE [LARGE SCALE GENOMIC DNA]</scope>
    <source>
        <strain evidence="2 4">PN-1</strain>
    </source>
</reference>
<dbReference type="AlphaFoldDB" id="A0A9Q9UQZ7"/>
<keyword evidence="4" id="KW-1185">Reference proteome</keyword>
<accession>A0A9Q9UQZ7</accession>
<dbReference type="EMBL" id="CABVPX010000011">
    <property type="protein sequence ID" value="VWB65377.1"/>
    <property type="molecule type" value="Genomic_DNA"/>
</dbReference>
<organism evidence="1 3">
    <name type="scientific">Burkholderia arboris</name>
    <dbReference type="NCBI Taxonomy" id="488730"/>
    <lineage>
        <taxon>Bacteria</taxon>
        <taxon>Pseudomonadati</taxon>
        <taxon>Pseudomonadota</taxon>
        <taxon>Betaproteobacteria</taxon>
        <taxon>Burkholderiales</taxon>
        <taxon>Burkholderiaceae</taxon>
        <taxon>Burkholderia</taxon>
        <taxon>Burkholderia cepacia complex</taxon>
    </lineage>
</organism>
<sequence>MPFICENVECRAVLARGQVKPHQDDAGWCFHCPDCKARNELMNLGVVGGAVELVQPERASPPHKVVATARPLDDGRYAAQLSVQRALAVKGTYAAEEHWDQLGVFGDAQEAVAHARSFATDLLQRAVA</sequence>
<evidence type="ECO:0000313" key="4">
    <source>
        <dbReference type="Proteomes" id="UP001448498"/>
    </source>
</evidence>